<protein>
    <submittedName>
        <fullName evidence="8">Type II secretion system F family protein</fullName>
    </submittedName>
</protein>
<reference evidence="9" key="1">
    <citation type="submission" date="2019-09" db="EMBL/GenBank/DDBJ databases">
        <title>Mumia zhuanghuii sp. nov. isolated from the intestinal contents of plateau pika (Ochotona curzoniae) in the Qinghai-Tibet plateau of China.</title>
        <authorList>
            <person name="Tian Z."/>
        </authorList>
    </citation>
    <scope>NUCLEOTIDE SEQUENCE [LARGE SCALE GENOMIC DNA]</scope>
    <source>
        <strain evidence="9">L-031</strain>
    </source>
</reference>
<evidence type="ECO:0000313" key="9">
    <source>
        <dbReference type="Proteomes" id="UP000325516"/>
    </source>
</evidence>
<keyword evidence="5 6" id="KW-0472">Membrane</keyword>
<feature type="transmembrane region" description="Helical" evidence="6">
    <location>
        <begin position="12"/>
        <end position="31"/>
    </location>
</feature>
<accession>A0A5J6L596</accession>
<dbReference type="InterPro" id="IPR018076">
    <property type="entry name" value="T2SS_GspF_dom"/>
</dbReference>
<evidence type="ECO:0000256" key="6">
    <source>
        <dbReference type="SAM" id="Phobius"/>
    </source>
</evidence>
<evidence type="ECO:0000256" key="3">
    <source>
        <dbReference type="ARBA" id="ARBA00022692"/>
    </source>
</evidence>
<dbReference type="KEGG" id="mlz:F6J85_10635"/>
<dbReference type="RefSeq" id="WP_150924955.1">
    <property type="nucleotide sequence ID" value="NZ_CP044232.1"/>
</dbReference>
<proteinExistence type="predicted"/>
<keyword evidence="9" id="KW-1185">Reference proteome</keyword>
<dbReference type="PANTHER" id="PTHR35007">
    <property type="entry name" value="INTEGRAL MEMBRANE PROTEIN-RELATED"/>
    <property type="match status" value="1"/>
</dbReference>
<feature type="transmembrane region" description="Helical" evidence="6">
    <location>
        <begin position="107"/>
        <end position="128"/>
    </location>
</feature>
<feature type="transmembrane region" description="Helical" evidence="6">
    <location>
        <begin position="134"/>
        <end position="153"/>
    </location>
</feature>
<evidence type="ECO:0000256" key="4">
    <source>
        <dbReference type="ARBA" id="ARBA00022989"/>
    </source>
</evidence>
<keyword evidence="4 6" id="KW-1133">Transmembrane helix</keyword>
<sequence>MSPGLLTEPALAVILGTTLGVGVCLLVSLAPRVSAPSLVRRVAPYLRDVTDPLGLGPALSPVPTLREAVRSTFARVAGAVGGSESLDRRLSQAGWRLDAAAFRARQLAWALAGLAAGGLLIVAAALAGRFTPPAVIVAPVLAGTAVVLCDARLTWAARGRTRRIEEELPTVLDFLALCLSAGEGILDSLRRVGEIGSGELTGEIRRALLAVGTGEPLPDALTALGRRLEVPALSRALDQVVAALERGAPLAHVLQAQATDAREGAKRALIEQAGRKEILMLIPLVFLILPLSVLYAVFPGIFLLRLGIG</sequence>
<keyword evidence="2" id="KW-1003">Cell membrane</keyword>
<evidence type="ECO:0000313" key="8">
    <source>
        <dbReference type="EMBL" id="QEW03512.1"/>
    </source>
</evidence>
<evidence type="ECO:0000256" key="5">
    <source>
        <dbReference type="ARBA" id="ARBA00023136"/>
    </source>
</evidence>
<keyword evidence="3 6" id="KW-0812">Transmembrane</keyword>
<dbReference type="GO" id="GO:0005886">
    <property type="term" value="C:plasma membrane"/>
    <property type="evidence" value="ECO:0007669"/>
    <property type="project" value="UniProtKB-SubCell"/>
</dbReference>
<evidence type="ECO:0000256" key="1">
    <source>
        <dbReference type="ARBA" id="ARBA00004651"/>
    </source>
</evidence>
<dbReference type="EMBL" id="CP044232">
    <property type="protein sequence ID" value="QEW03512.1"/>
    <property type="molecule type" value="Genomic_DNA"/>
</dbReference>
<dbReference type="PANTHER" id="PTHR35007:SF2">
    <property type="entry name" value="PILUS ASSEMBLE PROTEIN"/>
    <property type="match status" value="1"/>
</dbReference>
<evidence type="ECO:0000259" key="7">
    <source>
        <dbReference type="Pfam" id="PF00482"/>
    </source>
</evidence>
<feature type="transmembrane region" description="Helical" evidence="6">
    <location>
        <begin position="278"/>
        <end position="304"/>
    </location>
</feature>
<organism evidence="8 9">
    <name type="scientific">Microbacterium lushaniae</name>
    <dbReference type="NCBI Taxonomy" id="2614639"/>
    <lineage>
        <taxon>Bacteria</taxon>
        <taxon>Bacillati</taxon>
        <taxon>Actinomycetota</taxon>
        <taxon>Actinomycetes</taxon>
        <taxon>Micrococcales</taxon>
        <taxon>Microbacteriaceae</taxon>
        <taxon>Microbacterium</taxon>
    </lineage>
</organism>
<comment type="subcellular location">
    <subcellularLocation>
        <location evidence="1">Cell membrane</location>
        <topology evidence="1">Multi-pass membrane protein</topology>
    </subcellularLocation>
</comment>
<dbReference type="AlphaFoldDB" id="A0A5J6L596"/>
<dbReference type="Pfam" id="PF00482">
    <property type="entry name" value="T2SSF"/>
    <property type="match status" value="1"/>
</dbReference>
<dbReference type="Proteomes" id="UP000325516">
    <property type="component" value="Chromosome"/>
</dbReference>
<gene>
    <name evidence="8" type="ORF">F6J85_10635</name>
</gene>
<evidence type="ECO:0000256" key="2">
    <source>
        <dbReference type="ARBA" id="ARBA00022475"/>
    </source>
</evidence>
<feature type="domain" description="Type II secretion system protein GspF" evidence="7">
    <location>
        <begin position="172"/>
        <end position="296"/>
    </location>
</feature>
<name>A0A5J6L596_9MICO</name>